<name>A0AAN7YC21_9EURO</name>
<accession>A0AAN7YC21</accession>
<dbReference type="PANTHER" id="PTHR39405:SF1">
    <property type="entry name" value="DSC E3 UBIQUITIN LIGASE COMPLEX SUBUNIT 4"/>
    <property type="match status" value="1"/>
</dbReference>
<dbReference type="AlphaFoldDB" id="A0AAN7YC21"/>
<reference evidence="3 4" key="1">
    <citation type="submission" date="2023-08" db="EMBL/GenBank/DDBJ databases">
        <title>Black Yeasts Isolated from many extreme environments.</title>
        <authorList>
            <person name="Coleine C."/>
            <person name="Stajich J.E."/>
            <person name="Selbmann L."/>
        </authorList>
    </citation>
    <scope>NUCLEOTIDE SEQUENCE [LARGE SCALE GENOMIC DNA]</scope>
    <source>
        <strain evidence="3 4">CCFEE 5910</strain>
    </source>
</reference>
<sequence length="270" mass="29437">MNDAPDRPSETTTLEVVVQPATTGIAAKTEPKDVLNIVIADLHTAILVLISAVYYLDNFSLLYLLRFFGQNQSTSAGIRVVLFSSIACIATHIFHDLTKPAAREIWNHGGLLVDLIGETPPARYKLLLLDFLILALQILHLALHYKTLSSTNEASASTAAQDLEAEEAGISRARPSLAIETEDGIEMQSLLQRNSVDSTRDRLAPSQAHTETTVIVLRKKDFKEVFVTSAHHVGAEGADARVQGFWDRFQAIRARRAAQLAEAQSGANAA</sequence>
<dbReference type="GO" id="GO:0032933">
    <property type="term" value="P:SREBP signaling pathway"/>
    <property type="evidence" value="ECO:0007669"/>
    <property type="project" value="InterPro"/>
</dbReference>
<protein>
    <recommendedName>
        <fullName evidence="2">DUF1746 domain-containing protein</fullName>
    </recommendedName>
</protein>
<keyword evidence="1" id="KW-1133">Transmembrane helix</keyword>
<proteinExistence type="predicted"/>
<keyword evidence="1" id="KW-0812">Transmembrane</keyword>
<feature type="transmembrane region" description="Helical" evidence="1">
    <location>
        <begin position="76"/>
        <end position="94"/>
    </location>
</feature>
<feature type="domain" description="DUF1746" evidence="2">
    <location>
        <begin position="42"/>
        <end position="139"/>
    </location>
</feature>
<keyword evidence="1" id="KW-0472">Membrane</keyword>
<evidence type="ECO:0000259" key="2">
    <source>
        <dbReference type="Pfam" id="PF08508"/>
    </source>
</evidence>
<organism evidence="3 4">
    <name type="scientific">Lithohypha guttulata</name>
    <dbReference type="NCBI Taxonomy" id="1690604"/>
    <lineage>
        <taxon>Eukaryota</taxon>
        <taxon>Fungi</taxon>
        <taxon>Dikarya</taxon>
        <taxon>Ascomycota</taxon>
        <taxon>Pezizomycotina</taxon>
        <taxon>Eurotiomycetes</taxon>
        <taxon>Chaetothyriomycetidae</taxon>
        <taxon>Chaetothyriales</taxon>
        <taxon>Trichomeriaceae</taxon>
        <taxon>Lithohypha</taxon>
    </lineage>
</organism>
<dbReference type="Proteomes" id="UP001309876">
    <property type="component" value="Unassembled WGS sequence"/>
</dbReference>
<dbReference type="InterPro" id="IPR013715">
    <property type="entry name" value="DUF1746"/>
</dbReference>
<feature type="transmembrane region" description="Helical" evidence="1">
    <location>
        <begin position="34"/>
        <end position="56"/>
    </location>
</feature>
<dbReference type="EMBL" id="JAVRRJ010000002">
    <property type="protein sequence ID" value="KAK5088020.1"/>
    <property type="molecule type" value="Genomic_DNA"/>
</dbReference>
<gene>
    <name evidence="3" type="ORF">LTR05_002236</name>
</gene>
<evidence type="ECO:0000313" key="4">
    <source>
        <dbReference type="Proteomes" id="UP001309876"/>
    </source>
</evidence>
<dbReference type="GO" id="GO:0005783">
    <property type="term" value="C:endoplasmic reticulum"/>
    <property type="evidence" value="ECO:0007669"/>
    <property type="project" value="TreeGrafter"/>
</dbReference>
<dbReference type="GO" id="GO:0044695">
    <property type="term" value="C:Dsc E3 ubiquitin ligase complex"/>
    <property type="evidence" value="ECO:0007669"/>
    <property type="project" value="InterPro"/>
</dbReference>
<evidence type="ECO:0000256" key="1">
    <source>
        <dbReference type="SAM" id="Phobius"/>
    </source>
</evidence>
<dbReference type="InterPro" id="IPR038967">
    <property type="entry name" value="Dsc4-like"/>
</dbReference>
<evidence type="ECO:0000313" key="3">
    <source>
        <dbReference type="EMBL" id="KAK5088020.1"/>
    </source>
</evidence>
<dbReference type="PANTHER" id="PTHR39405">
    <property type="entry name" value="DSC E3 UBIQUITIN LIGASE COMPLEX SUBUNIT 4"/>
    <property type="match status" value="1"/>
</dbReference>
<keyword evidence="4" id="KW-1185">Reference proteome</keyword>
<comment type="caution">
    <text evidence="3">The sequence shown here is derived from an EMBL/GenBank/DDBJ whole genome shotgun (WGS) entry which is preliminary data.</text>
</comment>
<dbReference type="Pfam" id="PF08508">
    <property type="entry name" value="DUF1746"/>
    <property type="match status" value="1"/>
</dbReference>